<gene>
    <name evidence="1" type="ORF">SAMN05443549_10865</name>
</gene>
<dbReference type="OrthoDB" id="8908434at2"/>
<dbReference type="AlphaFoldDB" id="A0A1M5NJT0"/>
<evidence type="ECO:0000313" key="2">
    <source>
        <dbReference type="Proteomes" id="UP000184516"/>
    </source>
</evidence>
<protein>
    <submittedName>
        <fullName evidence="1">Uncharacterized protein</fullName>
    </submittedName>
</protein>
<reference evidence="2" key="1">
    <citation type="submission" date="2016-11" db="EMBL/GenBank/DDBJ databases">
        <authorList>
            <person name="Varghese N."/>
            <person name="Submissions S."/>
        </authorList>
    </citation>
    <scope>NUCLEOTIDE SEQUENCE [LARGE SCALE GENOMIC DNA]</scope>
    <source>
        <strain evidence="2">DSM 19978</strain>
    </source>
</reference>
<name>A0A1M5NJT0_9FLAO</name>
<dbReference type="InterPro" id="IPR046500">
    <property type="entry name" value="DUF6678"/>
</dbReference>
<dbReference type="Pfam" id="PF20383">
    <property type="entry name" value="DUF6678"/>
    <property type="match status" value="1"/>
</dbReference>
<sequence length="168" mass="19996">MENTEKQKLYFDILGDPNSTEREKYKYYIQNDDYALILKDKVKKIVTEKGLSSIMNDTKWLKLQSSIKKLPFPPPYIEKLILENKAFEDVQINDAPEWFGDWSPFYQEGMCLFFAIEYMKVRPRYAEHAGNLVAPKIHDETEEFEQLLKELHIPYEEDNGTFMIYGYK</sequence>
<dbReference type="RefSeq" id="WP_084546291.1">
    <property type="nucleotide sequence ID" value="NZ_FQWB01000008.1"/>
</dbReference>
<proteinExistence type="predicted"/>
<keyword evidence="2" id="KW-1185">Reference proteome</keyword>
<dbReference type="Proteomes" id="UP000184516">
    <property type="component" value="Unassembled WGS sequence"/>
</dbReference>
<dbReference type="EMBL" id="FQWB01000008">
    <property type="protein sequence ID" value="SHG89781.1"/>
    <property type="molecule type" value="Genomic_DNA"/>
</dbReference>
<evidence type="ECO:0000313" key="1">
    <source>
        <dbReference type="EMBL" id="SHG89781.1"/>
    </source>
</evidence>
<accession>A0A1M5NJT0</accession>
<organism evidence="1 2">
    <name type="scientific">Flavobacterium fluvii</name>
    <dbReference type="NCBI Taxonomy" id="468056"/>
    <lineage>
        <taxon>Bacteria</taxon>
        <taxon>Pseudomonadati</taxon>
        <taxon>Bacteroidota</taxon>
        <taxon>Flavobacteriia</taxon>
        <taxon>Flavobacteriales</taxon>
        <taxon>Flavobacteriaceae</taxon>
        <taxon>Flavobacterium</taxon>
    </lineage>
</organism>
<dbReference type="STRING" id="468056.SAMN05443549_10865"/>